<evidence type="ECO:0000259" key="1">
    <source>
        <dbReference type="PROSITE" id="PS50940"/>
    </source>
</evidence>
<dbReference type="InterPro" id="IPR002557">
    <property type="entry name" value="Chitin-bd_dom"/>
</dbReference>
<dbReference type="EMBL" id="JH431978">
    <property type="status" value="NOT_ANNOTATED_CDS"/>
    <property type="molecule type" value="Genomic_DNA"/>
</dbReference>
<protein>
    <recommendedName>
        <fullName evidence="1">Chitin-binding type-2 domain-containing protein</fullName>
    </recommendedName>
</protein>
<dbReference type="Gene3D" id="2.170.140.10">
    <property type="entry name" value="Chitin binding domain"/>
    <property type="match status" value="1"/>
</dbReference>
<dbReference type="Proteomes" id="UP000014500">
    <property type="component" value="Unassembled WGS sequence"/>
</dbReference>
<dbReference type="AlphaFoldDB" id="T1J9Q3"/>
<keyword evidence="3" id="KW-1185">Reference proteome</keyword>
<dbReference type="STRING" id="126957.T1J9Q3"/>
<dbReference type="Pfam" id="PF01607">
    <property type="entry name" value="CBM_14"/>
    <property type="match status" value="1"/>
</dbReference>
<dbReference type="HOGENOM" id="CLU_1837624_0_0_1"/>
<dbReference type="PhylomeDB" id="T1J9Q3"/>
<reference evidence="2" key="2">
    <citation type="submission" date="2015-02" db="UniProtKB">
        <authorList>
            <consortium name="EnsemblMetazoa"/>
        </authorList>
    </citation>
    <scope>IDENTIFICATION</scope>
</reference>
<dbReference type="InterPro" id="IPR036508">
    <property type="entry name" value="Chitin-bd_dom_sf"/>
</dbReference>
<feature type="domain" description="Chitin-binding type-2" evidence="1">
    <location>
        <begin position="35"/>
        <end position="99"/>
    </location>
</feature>
<dbReference type="OMA" id="NECLIFH"/>
<sequence>MALSGPMVQRVKRQAATHYVLPDGAELIVGSISSTFSCEGHIYGYYADVANKCQIFHICAPSENGRKTQIFSFFCGNQTVFDQERLVCAAPGSATPCEQAPTKIHVNENFGVKTLKSPEIKLRWGASFMSCFEEMEPQLT</sequence>
<dbReference type="PROSITE" id="PS50940">
    <property type="entry name" value="CHIT_BIND_II"/>
    <property type="match status" value="1"/>
</dbReference>
<dbReference type="PANTHER" id="PTHR22933:SF43">
    <property type="entry name" value="LP10131P"/>
    <property type="match status" value="1"/>
</dbReference>
<dbReference type="GO" id="GO:0008061">
    <property type="term" value="F:chitin binding"/>
    <property type="evidence" value="ECO:0007669"/>
    <property type="project" value="InterPro"/>
</dbReference>
<dbReference type="InterPro" id="IPR052976">
    <property type="entry name" value="Scoloptoxin-like"/>
</dbReference>
<dbReference type="PANTHER" id="PTHR22933">
    <property type="entry name" value="FI18007P1-RELATED"/>
    <property type="match status" value="1"/>
</dbReference>
<dbReference type="GO" id="GO:0005576">
    <property type="term" value="C:extracellular region"/>
    <property type="evidence" value="ECO:0007669"/>
    <property type="project" value="InterPro"/>
</dbReference>
<dbReference type="EnsemblMetazoa" id="SMAR010450-RA">
    <property type="protein sequence ID" value="SMAR010450-PA"/>
    <property type="gene ID" value="SMAR010450"/>
</dbReference>
<name>T1J9Q3_STRMM</name>
<evidence type="ECO:0000313" key="3">
    <source>
        <dbReference type="Proteomes" id="UP000014500"/>
    </source>
</evidence>
<dbReference type="SUPFAM" id="SSF57625">
    <property type="entry name" value="Invertebrate chitin-binding proteins"/>
    <property type="match status" value="1"/>
</dbReference>
<proteinExistence type="predicted"/>
<accession>T1J9Q3</accession>
<dbReference type="SMART" id="SM00494">
    <property type="entry name" value="ChtBD2"/>
    <property type="match status" value="1"/>
</dbReference>
<organism evidence="2 3">
    <name type="scientific">Strigamia maritima</name>
    <name type="common">European centipede</name>
    <name type="synonym">Geophilus maritimus</name>
    <dbReference type="NCBI Taxonomy" id="126957"/>
    <lineage>
        <taxon>Eukaryota</taxon>
        <taxon>Metazoa</taxon>
        <taxon>Ecdysozoa</taxon>
        <taxon>Arthropoda</taxon>
        <taxon>Myriapoda</taxon>
        <taxon>Chilopoda</taxon>
        <taxon>Pleurostigmophora</taxon>
        <taxon>Geophilomorpha</taxon>
        <taxon>Linotaeniidae</taxon>
        <taxon>Strigamia</taxon>
    </lineage>
</organism>
<evidence type="ECO:0000313" key="2">
    <source>
        <dbReference type="EnsemblMetazoa" id="SMAR010450-PA"/>
    </source>
</evidence>
<reference evidence="3" key="1">
    <citation type="submission" date="2011-05" db="EMBL/GenBank/DDBJ databases">
        <authorList>
            <person name="Richards S.R."/>
            <person name="Qu J."/>
            <person name="Jiang H."/>
            <person name="Jhangiani S.N."/>
            <person name="Agravi P."/>
            <person name="Goodspeed R."/>
            <person name="Gross S."/>
            <person name="Mandapat C."/>
            <person name="Jackson L."/>
            <person name="Mathew T."/>
            <person name="Pu L."/>
            <person name="Thornton R."/>
            <person name="Saada N."/>
            <person name="Wilczek-Boney K.B."/>
            <person name="Lee S."/>
            <person name="Kovar C."/>
            <person name="Wu Y."/>
            <person name="Scherer S.E."/>
            <person name="Worley K.C."/>
            <person name="Muzny D.M."/>
            <person name="Gibbs R."/>
        </authorList>
    </citation>
    <scope>NUCLEOTIDE SEQUENCE</scope>
    <source>
        <strain evidence="3">Brora</strain>
    </source>
</reference>